<reference evidence="2 3" key="1">
    <citation type="submission" date="2024-10" db="EMBL/GenBank/DDBJ databases">
        <title>The Natural Products Discovery Center: Release of the First 8490 Sequenced Strains for Exploring Actinobacteria Biosynthetic Diversity.</title>
        <authorList>
            <person name="Kalkreuter E."/>
            <person name="Kautsar S.A."/>
            <person name="Yang D."/>
            <person name="Bader C.D."/>
            <person name="Teijaro C.N."/>
            <person name="Fluegel L."/>
            <person name="Davis C.M."/>
            <person name="Simpson J.R."/>
            <person name="Lauterbach L."/>
            <person name="Steele A.D."/>
            <person name="Gui C."/>
            <person name="Meng S."/>
            <person name="Li G."/>
            <person name="Viehrig K."/>
            <person name="Ye F."/>
            <person name="Su P."/>
            <person name="Kiefer A.F."/>
            <person name="Nichols A."/>
            <person name="Cepeda A.J."/>
            <person name="Yan W."/>
            <person name="Fan B."/>
            <person name="Jiang Y."/>
            <person name="Adhikari A."/>
            <person name="Zheng C.-J."/>
            <person name="Schuster L."/>
            <person name="Cowan T.M."/>
            <person name="Smanski M.J."/>
            <person name="Chevrette M.G."/>
            <person name="De Carvalho L.P.S."/>
            <person name="Shen B."/>
        </authorList>
    </citation>
    <scope>NUCLEOTIDE SEQUENCE [LARGE SCALE GENOMIC DNA]</scope>
    <source>
        <strain evidence="2 3">NPDC000087</strain>
    </source>
</reference>
<proteinExistence type="predicted"/>
<keyword evidence="1" id="KW-0472">Membrane</keyword>
<organism evidence="2 3">
    <name type="scientific">Paractinoplanes globisporus</name>
    <dbReference type="NCBI Taxonomy" id="113565"/>
    <lineage>
        <taxon>Bacteria</taxon>
        <taxon>Bacillati</taxon>
        <taxon>Actinomycetota</taxon>
        <taxon>Actinomycetes</taxon>
        <taxon>Micromonosporales</taxon>
        <taxon>Micromonosporaceae</taxon>
        <taxon>Paractinoplanes</taxon>
    </lineage>
</organism>
<dbReference type="InterPro" id="IPR018750">
    <property type="entry name" value="DUF2306_membrane"/>
</dbReference>
<keyword evidence="1" id="KW-0812">Transmembrane</keyword>
<sequence length="223" mass="23849">MTSRRSWLIPTGLIALTVIPAIGGAIRLGDLASGGPVTEENARFHEMPVPVVVHIVAALVYCLLGAFQFAPRFRRRHPRWHRRAGRVLVAAGLLVALSALWMTFTYAFPAVDAGAVRVERAIVGVAMGTAIVLAVVAVRGRNFRAHRAWMIRAYALGQGAGTQAFTTVPWLLLVGPPGQVGRAVVLGSGWLINLAIAEWIIRRRGAASASVGERRAPARAAVT</sequence>
<accession>A0ABW6WEQ3</accession>
<feature type="transmembrane region" description="Helical" evidence="1">
    <location>
        <begin position="180"/>
        <end position="201"/>
    </location>
</feature>
<feature type="transmembrane region" description="Helical" evidence="1">
    <location>
        <begin position="47"/>
        <end position="67"/>
    </location>
</feature>
<dbReference type="Pfam" id="PF10067">
    <property type="entry name" value="DUF2306"/>
    <property type="match status" value="1"/>
</dbReference>
<dbReference type="EMBL" id="JBIAZU010000002">
    <property type="protein sequence ID" value="MFF5290835.1"/>
    <property type="molecule type" value="Genomic_DNA"/>
</dbReference>
<name>A0ABW6WEQ3_9ACTN</name>
<gene>
    <name evidence="2" type="ORF">ACFY35_15425</name>
</gene>
<dbReference type="Proteomes" id="UP001602245">
    <property type="component" value="Unassembled WGS sequence"/>
</dbReference>
<comment type="caution">
    <text evidence="2">The sequence shown here is derived from an EMBL/GenBank/DDBJ whole genome shotgun (WGS) entry which is preliminary data.</text>
</comment>
<keyword evidence="1" id="KW-1133">Transmembrane helix</keyword>
<evidence type="ECO:0000313" key="2">
    <source>
        <dbReference type="EMBL" id="MFF5290835.1"/>
    </source>
</evidence>
<feature type="transmembrane region" description="Helical" evidence="1">
    <location>
        <begin position="87"/>
        <end position="109"/>
    </location>
</feature>
<evidence type="ECO:0000256" key="1">
    <source>
        <dbReference type="SAM" id="Phobius"/>
    </source>
</evidence>
<evidence type="ECO:0000313" key="3">
    <source>
        <dbReference type="Proteomes" id="UP001602245"/>
    </source>
</evidence>
<feature type="transmembrane region" description="Helical" evidence="1">
    <location>
        <begin position="151"/>
        <end position="174"/>
    </location>
</feature>
<dbReference type="RefSeq" id="WP_040431897.1">
    <property type="nucleotide sequence ID" value="NZ_JBIAZU010000002.1"/>
</dbReference>
<keyword evidence="3" id="KW-1185">Reference proteome</keyword>
<feature type="transmembrane region" description="Helical" evidence="1">
    <location>
        <begin position="121"/>
        <end position="139"/>
    </location>
</feature>
<protein>
    <submittedName>
        <fullName evidence="2">DUF2306 domain-containing protein</fullName>
    </submittedName>
</protein>